<evidence type="ECO:0000313" key="2">
    <source>
        <dbReference type="EMBL" id="GFS09288.1"/>
    </source>
</evidence>
<feature type="compositionally biased region" description="Basic and acidic residues" evidence="1">
    <location>
        <begin position="97"/>
        <end position="115"/>
    </location>
</feature>
<name>A0AAV4IG52_9GAST</name>
<feature type="region of interest" description="Disordered" evidence="1">
    <location>
        <begin position="84"/>
        <end position="115"/>
    </location>
</feature>
<dbReference type="EMBL" id="BMAT01002565">
    <property type="protein sequence ID" value="GFS09288.1"/>
    <property type="molecule type" value="Genomic_DNA"/>
</dbReference>
<accession>A0AAV4IG52</accession>
<dbReference type="Proteomes" id="UP000762676">
    <property type="component" value="Unassembled WGS sequence"/>
</dbReference>
<gene>
    <name evidence="2" type="ORF">ElyMa_001294700</name>
</gene>
<evidence type="ECO:0000313" key="3">
    <source>
        <dbReference type="Proteomes" id="UP000762676"/>
    </source>
</evidence>
<reference evidence="2 3" key="1">
    <citation type="journal article" date="2021" name="Elife">
        <title>Chloroplast acquisition without the gene transfer in kleptoplastic sea slugs, Plakobranchus ocellatus.</title>
        <authorList>
            <person name="Maeda T."/>
            <person name="Takahashi S."/>
            <person name="Yoshida T."/>
            <person name="Shimamura S."/>
            <person name="Takaki Y."/>
            <person name="Nagai Y."/>
            <person name="Toyoda A."/>
            <person name="Suzuki Y."/>
            <person name="Arimoto A."/>
            <person name="Ishii H."/>
            <person name="Satoh N."/>
            <person name="Nishiyama T."/>
            <person name="Hasebe M."/>
            <person name="Maruyama T."/>
            <person name="Minagawa J."/>
            <person name="Obokata J."/>
            <person name="Shigenobu S."/>
        </authorList>
    </citation>
    <scope>NUCLEOTIDE SEQUENCE [LARGE SCALE GENOMIC DNA]</scope>
</reference>
<evidence type="ECO:0000256" key="1">
    <source>
        <dbReference type="SAM" id="MobiDB-lite"/>
    </source>
</evidence>
<protein>
    <submittedName>
        <fullName evidence="2">Uncharacterized protein</fullName>
    </submittedName>
</protein>
<keyword evidence="3" id="KW-1185">Reference proteome</keyword>
<proteinExistence type="predicted"/>
<comment type="caution">
    <text evidence="2">The sequence shown here is derived from an EMBL/GenBank/DDBJ whole genome shotgun (WGS) entry which is preliminary data.</text>
</comment>
<dbReference type="AlphaFoldDB" id="A0AAV4IG52"/>
<sequence>MVSFLKQAQAIVVTTTCLPFTTAFLLGILPSTCQPPTFGALSLGEMNWAKSIEMRAIFSEEWGVIWLGKLAVKRLGKKDRLRELERGGTKKSQTVTERVRTNGEKEGSGRHIEAK</sequence>
<organism evidence="2 3">
    <name type="scientific">Elysia marginata</name>
    <dbReference type="NCBI Taxonomy" id="1093978"/>
    <lineage>
        <taxon>Eukaryota</taxon>
        <taxon>Metazoa</taxon>
        <taxon>Spiralia</taxon>
        <taxon>Lophotrochozoa</taxon>
        <taxon>Mollusca</taxon>
        <taxon>Gastropoda</taxon>
        <taxon>Heterobranchia</taxon>
        <taxon>Euthyneura</taxon>
        <taxon>Panpulmonata</taxon>
        <taxon>Sacoglossa</taxon>
        <taxon>Placobranchoidea</taxon>
        <taxon>Plakobranchidae</taxon>
        <taxon>Elysia</taxon>
    </lineage>
</organism>